<name>A0A4Q2U8J3_9HYPH</name>
<dbReference type="EMBL" id="QYBB01000014">
    <property type="protein sequence ID" value="RYC31461.1"/>
    <property type="molecule type" value="Genomic_DNA"/>
</dbReference>
<evidence type="ECO:0000313" key="1">
    <source>
        <dbReference type="EMBL" id="RYC31461.1"/>
    </source>
</evidence>
<evidence type="ECO:0000313" key="2">
    <source>
        <dbReference type="Proteomes" id="UP000290759"/>
    </source>
</evidence>
<dbReference type="OrthoDB" id="7376058at2"/>
<protein>
    <submittedName>
        <fullName evidence="1">Molybdopterin oxidoreductase</fullName>
    </submittedName>
</protein>
<dbReference type="Proteomes" id="UP000290759">
    <property type="component" value="Unassembled WGS sequence"/>
</dbReference>
<gene>
    <name evidence="1" type="ORF">D3273_13860</name>
</gene>
<keyword evidence="2" id="KW-1185">Reference proteome</keyword>
<dbReference type="AlphaFoldDB" id="A0A4Q2U8J3"/>
<dbReference type="RefSeq" id="WP_129227478.1">
    <property type="nucleotide sequence ID" value="NZ_QYBB01000014.1"/>
</dbReference>
<accession>A0A4Q2U8J3</accession>
<sequence>MLSRPKNLTGVFPFVGTGFERPVPLDASLSYRVPPDRRAQAIYLRAGNSADALACLTITRDGAVMRLFPVGAKAAIHVPLAVLEDLEPDATLGVLVSAPAGAEGHIVLDLGLMEI</sequence>
<comment type="caution">
    <text evidence="1">The sequence shown here is derived from an EMBL/GenBank/DDBJ whole genome shotgun (WGS) entry which is preliminary data.</text>
</comment>
<reference evidence="1 2" key="2">
    <citation type="submission" date="2019-02" db="EMBL/GenBank/DDBJ databases">
        <title>'Lichenibacterium ramalinii' gen. nov. sp. nov., 'Lichenibacterium minor' gen. nov. sp. nov.</title>
        <authorList>
            <person name="Pankratov T."/>
        </authorList>
    </citation>
    <scope>NUCLEOTIDE SEQUENCE [LARGE SCALE GENOMIC DNA]</scope>
    <source>
        <strain evidence="1 2">RmlP026</strain>
    </source>
</reference>
<proteinExistence type="predicted"/>
<reference evidence="1 2" key="1">
    <citation type="submission" date="2018-12" db="EMBL/GenBank/DDBJ databases">
        <authorList>
            <person name="Grouzdev D.S."/>
            <person name="Krutkina M.S."/>
        </authorList>
    </citation>
    <scope>NUCLEOTIDE SEQUENCE [LARGE SCALE GENOMIC DNA]</scope>
    <source>
        <strain evidence="1 2">RmlP026</strain>
    </source>
</reference>
<organism evidence="1 2">
    <name type="scientific">Lichenibacterium minor</name>
    <dbReference type="NCBI Taxonomy" id="2316528"/>
    <lineage>
        <taxon>Bacteria</taxon>
        <taxon>Pseudomonadati</taxon>
        <taxon>Pseudomonadota</taxon>
        <taxon>Alphaproteobacteria</taxon>
        <taxon>Hyphomicrobiales</taxon>
        <taxon>Lichenihabitantaceae</taxon>
        <taxon>Lichenibacterium</taxon>
    </lineage>
</organism>